<name>A0A1C3E963_9GAMM</name>
<gene>
    <name evidence="1" type="ORF">A8L45_21985</name>
</gene>
<reference evidence="1 2" key="1">
    <citation type="submission" date="2016-05" db="EMBL/GenBank/DDBJ databases">
        <title>Genomic Taxonomy of the Vibrionaceae.</title>
        <authorList>
            <person name="Gomez-Gil B."/>
            <person name="Enciso-Ibarra J."/>
        </authorList>
    </citation>
    <scope>NUCLEOTIDE SEQUENCE [LARGE SCALE GENOMIC DNA]</scope>
    <source>
        <strain evidence="1 2">CAIM 1920</strain>
    </source>
</reference>
<dbReference type="AlphaFoldDB" id="A0A1C3E963"/>
<dbReference type="RefSeq" id="WP_068905498.1">
    <property type="nucleotide sequence ID" value="NZ_LYBM01000066.1"/>
</dbReference>
<accession>A0A1C3E963</accession>
<dbReference type="OrthoDB" id="9790035at2"/>
<comment type="caution">
    <text evidence="1">The sequence shown here is derived from an EMBL/GenBank/DDBJ whole genome shotgun (WGS) entry which is preliminary data.</text>
</comment>
<evidence type="ECO:0000313" key="1">
    <source>
        <dbReference type="EMBL" id="ODA29699.1"/>
    </source>
</evidence>
<evidence type="ECO:0000313" key="2">
    <source>
        <dbReference type="Proteomes" id="UP000094936"/>
    </source>
</evidence>
<dbReference type="EMBL" id="LYBM01000066">
    <property type="protein sequence ID" value="ODA29699.1"/>
    <property type="molecule type" value="Genomic_DNA"/>
</dbReference>
<sequence length="187" mass="21418">MTDSHYTVRRISHFQLSKSDEQDRRESDLSYPLSLSPKSDGVFEISYTQPGTWLSSFQGMSDLQPLVPTLDAFTLRFSVTVNGKEGLRLSDEQALKTSFDDIEHILLRDKLINEPMNLCELATPFLLKDIKPLLGDYSSYLSLEEGLYEVETGKMKRTSLYLEHTEDHTYIDELKGARMVQSLLRTT</sequence>
<keyword evidence="2" id="KW-1185">Reference proteome</keyword>
<dbReference type="Proteomes" id="UP000094936">
    <property type="component" value="Unassembled WGS sequence"/>
</dbReference>
<protein>
    <submittedName>
        <fullName evidence="1">Uncharacterized protein</fullName>
    </submittedName>
</protein>
<proteinExistence type="predicted"/>
<organism evidence="1 2">
    <name type="scientific">Veronia pacifica</name>
    <dbReference type="NCBI Taxonomy" id="1080227"/>
    <lineage>
        <taxon>Bacteria</taxon>
        <taxon>Pseudomonadati</taxon>
        <taxon>Pseudomonadota</taxon>
        <taxon>Gammaproteobacteria</taxon>
        <taxon>Vibrionales</taxon>
        <taxon>Vibrionaceae</taxon>
        <taxon>Veronia</taxon>
    </lineage>
</organism>